<sequence>MGLSTKELKEMNITTDKIKRKITETIGRENEGKETVDDKVIKQLEEIANAKVAIETLRENPSEEAAKSNSEELSKELRSTSEEASKAMEKHLKMDWKKIGIYSQEEMSNWRLAMHGYWALINFHKNGIVSNAKKIVEHLTPKRKKKGQQQQQHQESNNNDKEKYQKWLEQNAKLYKTVYARLFPQNDDDAKKGRRRRKRGFGGGSETAGCSRNRVDWSAWLQCISLILLIIILIWLIVAALIAICTYLLAADDNGGRRGGGDIFIFNNSRRSSSSSGDCCCCFGTSSRSSRGYSYGRPELTYFDSCLVVWGIPPLLELENCCSEKCLTKAAAKTKLALQESGESATTADQQQLSQ</sequence>
<evidence type="ECO:0000313" key="4">
    <source>
        <dbReference type="Proteomes" id="UP001620626"/>
    </source>
</evidence>
<evidence type="ECO:0000256" key="1">
    <source>
        <dbReference type="SAM" id="MobiDB-lite"/>
    </source>
</evidence>
<keyword evidence="2" id="KW-1133">Transmembrane helix</keyword>
<organism evidence="3 4">
    <name type="scientific">Heterodera trifolii</name>
    <dbReference type="NCBI Taxonomy" id="157864"/>
    <lineage>
        <taxon>Eukaryota</taxon>
        <taxon>Metazoa</taxon>
        <taxon>Ecdysozoa</taxon>
        <taxon>Nematoda</taxon>
        <taxon>Chromadorea</taxon>
        <taxon>Rhabditida</taxon>
        <taxon>Tylenchina</taxon>
        <taxon>Tylenchomorpha</taxon>
        <taxon>Tylenchoidea</taxon>
        <taxon>Heteroderidae</taxon>
        <taxon>Heteroderinae</taxon>
        <taxon>Heterodera</taxon>
    </lineage>
</organism>
<feature type="region of interest" description="Disordered" evidence="1">
    <location>
        <begin position="140"/>
        <end position="163"/>
    </location>
</feature>
<accession>A0ABD2M598</accession>
<reference evidence="3 4" key="1">
    <citation type="submission" date="2024-10" db="EMBL/GenBank/DDBJ databases">
        <authorList>
            <person name="Kim D."/>
        </authorList>
    </citation>
    <scope>NUCLEOTIDE SEQUENCE [LARGE SCALE GENOMIC DNA]</scope>
    <source>
        <strain evidence="3">BH-2024</strain>
    </source>
</reference>
<feature type="transmembrane region" description="Helical" evidence="2">
    <location>
        <begin position="219"/>
        <end position="249"/>
    </location>
</feature>
<dbReference type="EMBL" id="JBICBT010000130">
    <property type="protein sequence ID" value="KAL3122688.1"/>
    <property type="molecule type" value="Genomic_DNA"/>
</dbReference>
<name>A0ABD2M598_9BILA</name>
<evidence type="ECO:0000256" key="2">
    <source>
        <dbReference type="SAM" id="Phobius"/>
    </source>
</evidence>
<keyword evidence="4" id="KW-1185">Reference proteome</keyword>
<keyword evidence="2" id="KW-0812">Transmembrane</keyword>
<proteinExistence type="predicted"/>
<protein>
    <submittedName>
        <fullName evidence="3">Uncharacterized protein</fullName>
    </submittedName>
</protein>
<evidence type="ECO:0000313" key="3">
    <source>
        <dbReference type="EMBL" id="KAL3122688.1"/>
    </source>
</evidence>
<dbReference type="AlphaFoldDB" id="A0ABD2M598"/>
<keyword evidence="2" id="KW-0472">Membrane</keyword>
<comment type="caution">
    <text evidence="3">The sequence shown here is derived from an EMBL/GenBank/DDBJ whole genome shotgun (WGS) entry which is preliminary data.</text>
</comment>
<gene>
    <name evidence="3" type="ORF">niasHT_009585</name>
</gene>
<feature type="region of interest" description="Disordered" evidence="1">
    <location>
        <begin position="187"/>
        <end position="207"/>
    </location>
</feature>
<feature type="region of interest" description="Disordered" evidence="1">
    <location>
        <begin position="59"/>
        <end position="86"/>
    </location>
</feature>
<dbReference type="Proteomes" id="UP001620626">
    <property type="component" value="Unassembled WGS sequence"/>
</dbReference>